<name>A0ABS4XWE2_9ACTN</name>
<dbReference type="GeneID" id="91567165"/>
<organism evidence="1 2">
    <name type="scientific">Streptomyces syringium</name>
    <dbReference type="NCBI Taxonomy" id="76729"/>
    <lineage>
        <taxon>Bacteria</taxon>
        <taxon>Bacillati</taxon>
        <taxon>Actinomycetota</taxon>
        <taxon>Actinomycetes</taxon>
        <taxon>Kitasatosporales</taxon>
        <taxon>Streptomycetaceae</taxon>
        <taxon>Streptomyces</taxon>
    </lineage>
</organism>
<dbReference type="EMBL" id="JAGIOH010000001">
    <property type="protein sequence ID" value="MBP2400807.1"/>
    <property type="molecule type" value="Genomic_DNA"/>
</dbReference>
<evidence type="ECO:0000313" key="2">
    <source>
        <dbReference type="Proteomes" id="UP001519291"/>
    </source>
</evidence>
<accession>A0ABS4XWE2</accession>
<sequence>MTISGPDGLSNVSVAFYLPHPYDTAPAQGAELGQAFFLTTQATVYIRTLKNTTPTPTWDTSRYGPNPRDVSPLWVGYRDYLTKEKTTLAAIVKRNLPYFIQSGASGHTVLAPNSQAKPYDPQDEKNKSAWYRLKPRPDQPLTGLLTDLPAAAKQFTAATSLIEPSRALAIVFTGNKYWLTDTDTSTSSLSADPKTLTFDVRTAMAIDRKTILLLDATHTWYTVTPHAEEDEQTGATNWDTFQLKTS</sequence>
<comment type="caution">
    <text evidence="1">The sequence shown here is derived from an EMBL/GenBank/DDBJ whole genome shotgun (WGS) entry which is preliminary data.</text>
</comment>
<dbReference type="RefSeq" id="WP_209513368.1">
    <property type="nucleotide sequence ID" value="NZ_JAGIOH010000001.1"/>
</dbReference>
<protein>
    <submittedName>
        <fullName evidence="1">Uncharacterized protein</fullName>
    </submittedName>
</protein>
<reference evidence="1 2" key="1">
    <citation type="submission" date="2021-03" db="EMBL/GenBank/DDBJ databases">
        <title>Sequencing the genomes of 1000 actinobacteria strains.</title>
        <authorList>
            <person name="Klenk H.-P."/>
        </authorList>
    </citation>
    <scope>NUCLEOTIDE SEQUENCE [LARGE SCALE GENOMIC DNA]</scope>
    <source>
        <strain evidence="1 2">DSM 41480</strain>
    </source>
</reference>
<evidence type="ECO:0000313" key="1">
    <source>
        <dbReference type="EMBL" id="MBP2400807.1"/>
    </source>
</evidence>
<proteinExistence type="predicted"/>
<dbReference type="Proteomes" id="UP001519291">
    <property type="component" value="Unassembled WGS sequence"/>
</dbReference>
<keyword evidence="2" id="KW-1185">Reference proteome</keyword>
<gene>
    <name evidence="1" type="ORF">JO379_000276</name>
</gene>